<feature type="domain" description="Plastocyanin-like" evidence="7">
    <location>
        <begin position="424"/>
        <end position="533"/>
    </location>
</feature>
<feature type="signal peptide" evidence="5">
    <location>
        <begin position="1"/>
        <end position="28"/>
    </location>
</feature>
<dbReference type="InterPro" id="IPR011706">
    <property type="entry name" value="Cu-oxidase_C"/>
</dbReference>
<dbReference type="InterPro" id="IPR002355">
    <property type="entry name" value="Cu_oxidase_Cu_BS"/>
</dbReference>
<dbReference type="InterPro" id="IPR008972">
    <property type="entry name" value="Cupredoxin"/>
</dbReference>
<comment type="caution">
    <text evidence="9">The sequence shown here is derived from an EMBL/GenBank/DDBJ whole genome shotgun (WGS) entry which is preliminary data.</text>
</comment>
<dbReference type="GO" id="GO:0016491">
    <property type="term" value="F:oxidoreductase activity"/>
    <property type="evidence" value="ECO:0007669"/>
    <property type="project" value="UniProtKB-KW"/>
</dbReference>
<dbReference type="Pfam" id="PF07731">
    <property type="entry name" value="Cu-oxidase_2"/>
    <property type="match status" value="1"/>
</dbReference>
<evidence type="ECO:0000313" key="10">
    <source>
        <dbReference type="Proteomes" id="UP000288351"/>
    </source>
</evidence>
<dbReference type="InterPro" id="IPR001117">
    <property type="entry name" value="Cu-oxidase_2nd"/>
</dbReference>
<dbReference type="InterPro" id="IPR034279">
    <property type="entry name" value="CuRO_3_CopA"/>
</dbReference>
<evidence type="ECO:0000256" key="4">
    <source>
        <dbReference type="SAM" id="MobiDB-lite"/>
    </source>
</evidence>
<protein>
    <submittedName>
        <fullName evidence="9">Multicopper oxidase MmcO</fullName>
    </submittedName>
</protein>
<evidence type="ECO:0000259" key="8">
    <source>
        <dbReference type="Pfam" id="PF07732"/>
    </source>
</evidence>
<name>A0A401QUZ0_STRNR</name>
<evidence type="ECO:0000256" key="1">
    <source>
        <dbReference type="ARBA" id="ARBA00022723"/>
    </source>
</evidence>
<keyword evidence="3" id="KW-0186">Copper</keyword>
<dbReference type="PANTHER" id="PTHR11709:SF394">
    <property type="entry name" value="FI03373P-RELATED"/>
    <property type="match status" value="1"/>
</dbReference>
<dbReference type="EMBL" id="BHXC01000006">
    <property type="protein sequence ID" value="GCB89226.1"/>
    <property type="molecule type" value="Genomic_DNA"/>
</dbReference>
<dbReference type="Pfam" id="PF00394">
    <property type="entry name" value="Cu-oxidase"/>
    <property type="match status" value="1"/>
</dbReference>
<dbReference type="SUPFAM" id="SSF49503">
    <property type="entry name" value="Cupredoxins"/>
    <property type="match status" value="3"/>
</dbReference>
<evidence type="ECO:0000259" key="6">
    <source>
        <dbReference type="Pfam" id="PF00394"/>
    </source>
</evidence>
<dbReference type="Gene3D" id="2.60.40.420">
    <property type="entry name" value="Cupredoxins - blue copper proteins"/>
    <property type="match status" value="3"/>
</dbReference>
<dbReference type="CDD" id="cd13861">
    <property type="entry name" value="CuRO_1_CumA_like"/>
    <property type="match status" value="1"/>
</dbReference>
<dbReference type="Pfam" id="PF07732">
    <property type="entry name" value="Cu-oxidase_3"/>
    <property type="match status" value="1"/>
</dbReference>
<feature type="domain" description="Plastocyanin-like" evidence="6">
    <location>
        <begin position="284"/>
        <end position="386"/>
    </location>
</feature>
<dbReference type="PROSITE" id="PS51318">
    <property type="entry name" value="TAT"/>
    <property type="match status" value="1"/>
</dbReference>
<sequence>MSTHSRRALLGAGIAAAGSGLLATGASALDAKTGRHRSRGTPHPPDAHDGPGSPGPHGHDTASHYVSPHGPEVIKAEKYRGSGPVRRFKLTASAAKFDIGGRIVNTWAYGDRLPGKEFRVNAGDKVAVSFHNRLPHSTTVHWHGVQIRNDMDGSPDITQRSVKAGRSFDYTFAVDRPGTHWFHPHVGVQLDRGLYAPLIVEDPREPLSYDHEWVVLIDDWLDGVDGMTPDAMLAELNKNKPGGASGHGGMQGHGGRSAAAAASQWRRRARHLLSDDPSDSIEHPFHLINGRAAKDRETFRAKPGDRIRIRLINAAAATAYRVALGGHNMTVTHTDGYPVKHKTTDSLLIAMGERFDVLVTAKDGVFPLTALSAGSKNQTAQALLRTGDGEAPNEKIRPTELRSGGLSADKFKAAASVRLSDSKPDRTIKMDLTGSMKDWDWAINGRPFTETQRYAVHQGERVRIIFHNKTTMWHPMHLHGHTFALPNGGPRKDTTIVLPDKKVAVDFDADNPGLWMLHCHNIYHSESGMMTVLGYKTRR</sequence>
<evidence type="ECO:0000256" key="2">
    <source>
        <dbReference type="ARBA" id="ARBA00023002"/>
    </source>
</evidence>
<organism evidence="9 10">
    <name type="scientific">Streptomyces noursei</name>
    <name type="common">Streptomyces albulus</name>
    <dbReference type="NCBI Taxonomy" id="1971"/>
    <lineage>
        <taxon>Bacteria</taxon>
        <taxon>Bacillati</taxon>
        <taxon>Actinomycetota</taxon>
        <taxon>Actinomycetes</taxon>
        <taxon>Kitasatosporales</taxon>
        <taxon>Streptomycetaceae</taxon>
        <taxon>Streptomyces</taxon>
    </lineage>
</organism>
<dbReference type="PANTHER" id="PTHR11709">
    <property type="entry name" value="MULTI-COPPER OXIDASE"/>
    <property type="match status" value="1"/>
</dbReference>
<evidence type="ECO:0000259" key="7">
    <source>
        <dbReference type="Pfam" id="PF07731"/>
    </source>
</evidence>
<dbReference type="InterPro" id="IPR011707">
    <property type="entry name" value="Cu-oxidase-like_N"/>
</dbReference>
<dbReference type="GO" id="GO:0005507">
    <property type="term" value="F:copper ion binding"/>
    <property type="evidence" value="ECO:0007669"/>
    <property type="project" value="InterPro"/>
</dbReference>
<reference evidence="9 10" key="1">
    <citation type="journal article" date="2019" name="Microbiol. Resour. Announc.">
        <title>Draft Genome Sequence of the Most Traditional epsilon-Poly-l-Lysine Producer, Streptomyces albulus NBRC14147.</title>
        <authorList>
            <person name="Yamanaka K."/>
            <person name="Hamano Y."/>
        </authorList>
    </citation>
    <scope>NUCLEOTIDE SEQUENCE [LARGE SCALE GENOMIC DNA]</scope>
    <source>
        <strain evidence="9 10">NBRC 14147</strain>
    </source>
</reference>
<dbReference type="RefSeq" id="WP_016572592.1">
    <property type="nucleotide sequence ID" value="NZ_BHXC01000006.1"/>
</dbReference>
<feature type="chain" id="PRO_5019160050" evidence="5">
    <location>
        <begin position="29"/>
        <end position="539"/>
    </location>
</feature>
<keyword evidence="2" id="KW-0560">Oxidoreductase</keyword>
<keyword evidence="1" id="KW-0479">Metal-binding</keyword>
<gene>
    <name evidence="9" type="primary">mmcO_1</name>
    <name evidence="9" type="ORF">SALB_01900</name>
</gene>
<accession>A0A401QUZ0</accession>
<evidence type="ECO:0000256" key="3">
    <source>
        <dbReference type="ARBA" id="ARBA00023008"/>
    </source>
</evidence>
<keyword evidence="5" id="KW-0732">Signal</keyword>
<feature type="domain" description="Plastocyanin-like" evidence="8">
    <location>
        <begin position="104"/>
        <end position="204"/>
    </location>
</feature>
<dbReference type="InterPro" id="IPR006311">
    <property type="entry name" value="TAT_signal"/>
</dbReference>
<dbReference type="CDD" id="cd13896">
    <property type="entry name" value="CuRO_3_CopA"/>
    <property type="match status" value="1"/>
</dbReference>
<dbReference type="InterPro" id="IPR045087">
    <property type="entry name" value="Cu-oxidase_fam"/>
</dbReference>
<dbReference type="PROSITE" id="PS00080">
    <property type="entry name" value="MULTICOPPER_OXIDASE2"/>
    <property type="match status" value="1"/>
</dbReference>
<feature type="region of interest" description="Disordered" evidence="4">
    <location>
        <begin position="31"/>
        <end position="68"/>
    </location>
</feature>
<evidence type="ECO:0000313" key="9">
    <source>
        <dbReference type="EMBL" id="GCB89226.1"/>
    </source>
</evidence>
<dbReference type="AlphaFoldDB" id="A0A401QUZ0"/>
<dbReference type="Proteomes" id="UP000288351">
    <property type="component" value="Unassembled WGS sequence"/>
</dbReference>
<evidence type="ECO:0000256" key="5">
    <source>
        <dbReference type="SAM" id="SignalP"/>
    </source>
</evidence>
<proteinExistence type="predicted"/>